<accession>A0A0V1HMQ6</accession>
<evidence type="ECO:0000259" key="2">
    <source>
        <dbReference type="PROSITE" id="PS50948"/>
    </source>
</evidence>
<protein>
    <recommendedName>
        <fullName evidence="2">Apple domain-containing protein</fullName>
    </recommendedName>
</protein>
<reference evidence="3 4" key="1">
    <citation type="submission" date="2015-01" db="EMBL/GenBank/DDBJ databases">
        <title>Evolution of Trichinella species and genotypes.</title>
        <authorList>
            <person name="Korhonen P.K."/>
            <person name="Edoardo P."/>
            <person name="Giuseppe L.R."/>
            <person name="Gasser R.B."/>
        </authorList>
    </citation>
    <scope>NUCLEOTIDE SEQUENCE [LARGE SCALE GENOMIC DNA]</scope>
    <source>
        <strain evidence="3">ISS1029</strain>
    </source>
</reference>
<keyword evidence="4" id="KW-1185">Reference proteome</keyword>
<dbReference type="PROSITE" id="PS50948">
    <property type="entry name" value="PAN"/>
    <property type="match status" value="1"/>
</dbReference>
<keyword evidence="1" id="KW-0812">Transmembrane</keyword>
<sequence length="621" mass="71283">MKFKSYSRLWLTQNFSYYDEQCLWQKYLHVQNNSTRLRCRRTLTCIEFFVISLTGLNCITSMKRQCSVLAIICFINCYPVSCSWMSIYIPKMDVTCVLTAKPVDQAKDSHIGRVHCSMESCVAACLLQSTSCNLIKYSPFTKVCDLYYANATRHIVEPNDKIGQSRHLQLHSCHKNISTLPAGMVVQSAHERNNSAKIHIPSTHKNCGTFWLPFVENYHAQRMQLITTSSLKRCIAFCEAPSYTSCNSVLFSATEGTCLLLSGPKKRRSFSGIAPTIQSSAQFIAISECYDDFDLPYPYSIPNFGQQTRDVYNLFNVTVSLYYVHFYATMAAIRLRLWDTADEFQCLITCLDKFLADYCDGYYFSHAEKTCLTFRIQEQYALLNSRYDRHIIKFSDNEMRIRISKDRRLPSLKQSNHVTVETKVSLAQFRERCTVQHSVLTVIPRIKFIQQYANISFLNDCISICRFIRSSGSCQGVAYSKESKACLIAVNGNNDDEVLLNGGYHFLTLYNCEKDREVERAKNDPPELHAFPILDEICLVEFYKPLFLSGWSVIIEIQNTTSLGRCLLSCAIAMYANKCSAVYFIDQSCVLLERMHDSRKHFIRQSASAFAELLFCEAYIR</sequence>
<dbReference type="InterPro" id="IPR003609">
    <property type="entry name" value="Pan_app"/>
</dbReference>
<feature type="transmembrane region" description="Helical" evidence="1">
    <location>
        <begin position="68"/>
        <end position="89"/>
    </location>
</feature>
<gene>
    <name evidence="3" type="ORF">T11_2299</name>
</gene>
<proteinExistence type="predicted"/>
<feature type="domain" description="Apple" evidence="2">
    <location>
        <begin position="433"/>
        <end position="512"/>
    </location>
</feature>
<dbReference type="AlphaFoldDB" id="A0A0V1HMQ6"/>
<evidence type="ECO:0000256" key="1">
    <source>
        <dbReference type="SAM" id="Phobius"/>
    </source>
</evidence>
<keyword evidence="1" id="KW-1133">Transmembrane helix</keyword>
<dbReference type="OrthoDB" id="5914993at2759"/>
<evidence type="ECO:0000313" key="4">
    <source>
        <dbReference type="Proteomes" id="UP000055024"/>
    </source>
</evidence>
<dbReference type="EMBL" id="JYDP01000050">
    <property type="protein sequence ID" value="KRZ11394.1"/>
    <property type="molecule type" value="Genomic_DNA"/>
</dbReference>
<comment type="caution">
    <text evidence="3">The sequence shown here is derived from an EMBL/GenBank/DDBJ whole genome shotgun (WGS) entry which is preliminary data.</text>
</comment>
<organism evidence="3 4">
    <name type="scientific">Trichinella zimbabwensis</name>
    <dbReference type="NCBI Taxonomy" id="268475"/>
    <lineage>
        <taxon>Eukaryota</taxon>
        <taxon>Metazoa</taxon>
        <taxon>Ecdysozoa</taxon>
        <taxon>Nematoda</taxon>
        <taxon>Enoplea</taxon>
        <taxon>Dorylaimia</taxon>
        <taxon>Trichinellida</taxon>
        <taxon>Trichinellidae</taxon>
        <taxon>Trichinella</taxon>
    </lineage>
</organism>
<dbReference type="Proteomes" id="UP000055024">
    <property type="component" value="Unassembled WGS sequence"/>
</dbReference>
<evidence type="ECO:0000313" key="3">
    <source>
        <dbReference type="EMBL" id="KRZ11394.1"/>
    </source>
</evidence>
<name>A0A0V1HMQ6_9BILA</name>
<keyword evidence="1" id="KW-0472">Membrane</keyword>